<dbReference type="OrthoDB" id="3038990at2759"/>
<sequence>MPSAYNVTEDSGTELRTGVCWMVSCLTIIVFDMIIHIPEDVSLLCHHQIRLPTLAYAATRSSTLATLILTLIFDADKADSISIAKFNVQQSVHFAIRRAFFLTSVVQRGLTCLMFYIRVRALYRSNYYVQISLALSLLGVMASCLIAAPLSGLVNGAFDMAVFSAILWKLGCRPVVFESQDSVGKPVVRFTFWSPFKRSRVYQISDRFLLDSLLAVLISIIVKIPQIIFVSSKQYDGWLTPAMYLDVVFGCLAASHVFRDMKLQALHGNDTFTLSIRQSKMEFAFSIITTSQT</sequence>
<dbReference type="AlphaFoldDB" id="A0A9P6JKX9"/>
<keyword evidence="1" id="KW-0812">Transmembrane</keyword>
<feature type="transmembrane region" description="Helical" evidence="1">
    <location>
        <begin position="95"/>
        <end position="116"/>
    </location>
</feature>
<feature type="transmembrane region" description="Helical" evidence="1">
    <location>
        <begin position="15"/>
        <end position="34"/>
    </location>
</feature>
<keyword evidence="1" id="KW-0472">Membrane</keyword>
<evidence type="ECO:0000256" key="1">
    <source>
        <dbReference type="SAM" id="Phobius"/>
    </source>
</evidence>
<accession>A0A9P6JKX9</accession>
<name>A0A9P6JKX9_9AGAR</name>
<comment type="caution">
    <text evidence="2">The sequence shown here is derived from an EMBL/GenBank/DDBJ whole genome shotgun (WGS) entry which is preliminary data.</text>
</comment>
<feature type="transmembrane region" description="Helical" evidence="1">
    <location>
        <begin position="208"/>
        <end position="229"/>
    </location>
</feature>
<feature type="transmembrane region" description="Helical" evidence="1">
    <location>
        <begin position="128"/>
        <end position="148"/>
    </location>
</feature>
<dbReference type="Proteomes" id="UP000807306">
    <property type="component" value="Unassembled WGS sequence"/>
</dbReference>
<gene>
    <name evidence="2" type="ORF">CPB83DRAFT_897645</name>
</gene>
<keyword evidence="1" id="KW-1133">Transmembrane helix</keyword>
<feature type="transmembrane region" description="Helical" evidence="1">
    <location>
        <begin position="54"/>
        <end position="75"/>
    </location>
</feature>
<keyword evidence="3" id="KW-1185">Reference proteome</keyword>
<proteinExistence type="predicted"/>
<protein>
    <submittedName>
        <fullName evidence="2">Uncharacterized protein</fullName>
    </submittedName>
</protein>
<reference evidence="2" key="1">
    <citation type="submission" date="2020-11" db="EMBL/GenBank/DDBJ databases">
        <authorList>
            <consortium name="DOE Joint Genome Institute"/>
            <person name="Ahrendt S."/>
            <person name="Riley R."/>
            <person name="Andreopoulos W."/>
            <person name="Labutti K."/>
            <person name="Pangilinan J."/>
            <person name="Ruiz-Duenas F.J."/>
            <person name="Barrasa J.M."/>
            <person name="Sanchez-Garcia M."/>
            <person name="Camarero S."/>
            <person name="Miyauchi S."/>
            <person name="Serrano A."/>
            <person name="Linde D."/>
            <person name="Babiker R."/>
            <person name="Drula E."/>
            <person name="Ayuso-Fernandez I."/>
            <person name="Pacheco R."/>
            <person name="Padilla G."/>
            <person name="Ferreira P."/>
            <person name="Barriuso J."/>
            <person name="Kellner H."/>
            <person name="Castanera R."/>
            <person name="Alfaro M."/>
            <person name="Ramirez L."/>
            <person name="Pisabarro A.G."/>
            <person name="Kuo A."/>
            <person name="Tritt A."/>
            <person name="Lipzen A."/>
            <person name="He G."/>
            <person name="Yan M."/>
            <person name="Ng V."/>
            <person name="Cullen D."/>
            <person name="Martin F."/>
            <person name="Rosso M.-N."/>
            <person name="Henrissat B."/>
            <person name="Hibbett D."/>
            <person name="Martinez A.T."/>
            <person name="Grigoriev I.V."/>
        </authorList>
    </citation>
    <scope>NUCLEOTIDE SEQUENCE</scope>
    <source>
        <strain evidence="2">CBS 506.95</strain>
    </source>
</reference>
<dbReference type="EMBL" id="MU157894">
    <property type="protein sequence ID" value="KAF9524717.1"/>
    <property type="molecule type" value="Genomic_DNA"/>
</dbReference>
<evidence type="ECO:0000313" key="3">
    <source>
        <dbReference type="Proteomes" id="UP000807306"/>
    </source>
</evidence>
<organism evidence="2 3">
    <name type="scientific">Crepidotus variabilis</name>
    <dbReference type="NCBI Taxonomy" id="179855"/>
    <lineage>
        <taxon>Eukaryota</taxon>
        <taxon>Fungi</taxon>
        <taxon>Dikarya</taxon>
        <taxon>Basidiomycota</taxon>
        <taxon>Agaricomycotina</taxon>
        <taxon>Agaricomycetes</taxon>
        <taxon>Agaricomycetidae</taxon>
        <taxon>Agaricales</taxon>
        <taxon>Agaricineae</taxon>
        <taxon>Crepidotaceae</taxon>
        <taxon>Crepidotus</taxon>
    </lineage>
</organism>
<evidence type="ECO:0000313" key="2">
    <source>
        <dbReference type="EMBL" id="KAF9524717.1"/>
    </source>
</evidence>
<feature type="transmembrane region" description="Helical" evidence="1">
    <location>
        <begin position="241"/>
        <end position="258"/>
    </location>
</feature>